<evidence type="ECO:0000313" key="8">
    <source>
        <dbReference type="EMBL" id="TXK60737.1"/>
    </source>
</evidence>
<feature type="transmembrane region" description="Helical" evidence="7">
    <location>
        <begin position="37"/>
        <end position="56"/>
    </location>
</feature>
<dbReference type="RefSeq" id="WP_147892196.1">
    <property type="nucleotide sequence ID" value="NZ_VRTS01000008.1"/>
</dbReference>
<organism evidence="8 9">
    <name type="scientific">Alkalisalibacterium limincola</name>
    <dbReference type="NCBI Taxonomy" id="2699169"/>
    <lineage>
        <taxon>Bacteria</taxon>
        <taxon>Pseudomonadati</taxon>
        <taxon>Pseudomonadota</taxon>
        <taxon>Gammaproteobacteria</taxon>
        <taxon>Lysobacterales</taxon>
        <taxon>Lysobacteraceae</taxon>
        <taxon>Alkalisalibacterium</taxon>
    </lineage>
</organism>
<dbReference type="Proteomes" id="UP000321248">
    <property type="component" value="Unassembled WGS sequence"/>
</dbReference>
<name>A0A5C8KJF7_9GAMM</name>
<evidence type="ECO:0000256" key="5">
    <source>
        <dbReference type="ARBA" id="ARBA00023136"/>
    </source>
</evidence>
<evidence type="ECO:0000256" key="3">
    <source>
        <dbReference type="ARBA" id="ARBA00022692"/>
    </source>
</evidence>
<protein>
    <submittedName>
        <fullName evidence="8">Flippase-like domain-containing protein</fullName>
    </submittedName>
</protein>
<evidence type="ECO:0000256" key="6">
    <source>
        <dbReference type="SAM" id="MobiDB-lite"/>
    </source>
</evidence>
<feature type="transmembrane region" description="Helical" evidence="7">
    <location>
        <begin position="192"/>
        <end position="215"/>
    </location>
</feature>
<feature type="region of interest" description="Disordered" evidence="6">
    <location>
        <begin position="296"/>
        <end position="325"/>
    </location>
</feature>
<accession>A0A5C8KJF7</accession>
<dbReference type="InterPro" id="IPR022791">
    <property type="entry name" value="L-PG_synthase/AglD"/>
</dbReference>
<evidence type="ECO:0000256" key="2">
    <source>
        <dbReference type="ARBA" id="ARBA00022475"/>
    </source>
</evidence>
<evidence type="ECO:0000313" key="9">
    <source>
        <dbReference type="Proteomes" id="UP000321248"/>
    </source>
</evidence>
<dbReference type="EMBL" id="VRTS01000008">
    <property type="protein sequence ID" value="TXK60737.1"/>
    <property type="molecule type" value="Genomic_DNA"/>
</dbReference>
<feature type="transmembrane region" description="Helical" evidence="7">
    <location>
        <begin position="272"/>
        <end position="292"/>
    </location>
</feature>
<reference evidence="8 9" key="1">
    <citation type="submission" date="2019-08" db="EMBL/GenBank/DDBJ databases">
        <authorList>
            <person name="Karlyshev A.V."/>
        </authorList>
    </citation>
    <scope>NUCLEOTIDE SEQUENCE [LARGE SCALE GENOMIC DNA]</scope>
    <source>
        <strain evidence="8 9">Alg18-2.2</strain>
    </source>
</reference>
<keyword evidence="2" id="KW-1003">Cell membrane</keyword>
<feature type="transmembrane region" description="Helical" evidence="7">
    <location>
        <begin position="221"/>
        <end position="240"/>
    </location>
</feature>
<evidence type="ECO:0000256" key="4">
    <source>
        <dbReference type="ARBA" id="ARBA00022989"/>
    </source>
</evidence>
<feature type="transmembrane region" description="Helical" evidence="7">
    <location>
        <begin position="145"/>
        <end position="167"/>
    </location>
</feature>
<comment type="subcellular location">
    <subcellularLocation>
        <location evidence="1">Cell membrane</location>
        <topology evidence="1">Multi-pass membrane protein</topology>
    </subcellularLocation>
</comment>
<feature type="transmembrane region" description="Helical" evidence="7">
    <location>
        <begin position="119"/>
        <end position="139"/>
    </location>
</feature>
<dbReference type="PANTHER" id="PTHR40277">
    <property type="entry name" value="BLL5419 PROTEIN"/>
    <property type="match status" value="1"/>
</dbReference>
<feature type="compositionally biased region" description="Low complexity" evidence="6">
    <location>
        <begin position="314"/>
        <end position="325"/>
    </location>
</feature>
<gene>
    <name evidence="8" type="ORF">FU658_11370</name>
</gene>
<keyword evidence="4 7" id="KW-1133">Transmembrane helix</keyword>
<dbReference type="OrthoDB" id="9126302at2"/>
<dbReference type="Pfam" id="PF03706">
    <property type="entry name" value="LPG_synthase_TM"/>
    <property type="match status" value="1"/>
</dbReference>
<dbReference type="AlphaFoldDB" id="A0A5C8KJF7"/>
<keyword evidence="3 7" id="KW-0812">Transmembrane</keyword>
<dbReference type="PANTHER" id="PTHR40277:SF1">
    <property type="entry name" value="BLL5419 PROTEIN"/>
    <property type="match status" value="1"/>
</dbReference>
<comment type="caution">
    <text evidence="8">The sequence shown here is derived from an EMBL/GenBank/DDBJ whole genome shotgun (WGS) entry which is preliminary data.</text>
</comment>
<keyword evidence="9" id="KW-1185">Reference proteome</keyword>
<evidence type="ECO:0000256" key="1">
    <source>
        <dbReference type="ARBA" id="ARBA00004651"/>
    </source>
</evidence>
<evidence type="ECO:0000256" key="7">
    <source>
        <dbReference type="SAM" id="Phobius"/>
    </source>
</evidence>
<proteinExistence type="predicted"/>
<keyword evidence="5 7" id="KW-0472">Membrane</keyword>
<sequence>MNGVLRALVSVLLLAALLAWMDQEAWRSVWRVFEPPVVLAALALTGLQVALATARWRIVARRLEQRLPLGLALRETYLSTLLNQVLPGGVSGDATRAWRLRHEPGGLHRSSGSVALERAVGQAVLLAACLVALLLQPVLWQRLVAGGLVQGVVILACAAGLLASLGWRLRRVLRLRQGLGVLRARVLSRPRALLAMTALSLALLAAYLAVFVLAARATGTTAPLATLVPLMLVSLLAMSIPLGFGGLGLREGAAALAWAAAGLPAAQGVAAALGYGVLALACSLPALLVLAWPGPRRHRPRRADGQAGPDADQPSSPRSSSNRVS</sequence>
<dbReference type="GO" id="GO:0005886">
    <property type="term" value="C:plasma membrane"/>
    <property type="evidence" value="ECO:0007669"/>
    <property type="project" value="UniProtKB-SubCell"/>
</dbReference>